<keyword evidence="3" id="KW-0731">Sigma factor</keyword>
<dbReference type="CDD" id="cd06171">
    <property type="entry name" value="Sigma70_r4"/>
    <property type="match status" value="1"/>
</dbReference>
<dbReference type="GO" id="GO:0016987">
    <property type="term" value="F:sigma factor activity"/>
    <property type="evidence" value="ECO:0007669"/>
    <property type="project" value="UniProtKB-KW"/>
</dbReference>
<dbReference type="PANTHER" id="PTHR43133">
    <property type="entry name" value="RNA POLYMERASE ECF-TYPE SIGMA FACTO"/>
    <property type="match status" value="1"/>
</dbReference>
<dbReference type="Gene3D" id="1.10.1740.10">
    <property type="match status" value="1"/>
</dbReference>
<dbReference type="InterPro" id="IPR014284">
    <property type="entry name" value="RNA_pol_sigma-70_dom"/>
</dbReference>
<dbReference type="GO" id="GO:0003677">
    <property type="term" value="F:DNA binding"/>
    <property type="evidence" value="ECO:0007669"/>
    <property type="project" value="InterPro"/>
</dbReference>
<dbReference type="Pfam" id="PF04542">
    <property type="entry name" value="Sigma70_r2"/>
    <property type="match status" value="1"/>
</dbReference>
<feature type="domain" description="RNA polymerase sigma factor 70 region 4 type 2" evidence="6">
    <location>
        <begin position="125"/>
        <end position="176"/>
    </location>
</feature>
<proteinExistence type="inferred from homology"/>
<evidence type="ECO:0000256" key="2">
    <source>
        <dbReference type="ARBA" id="ARBA00023015"/>
    </source>
</evidence>
<dbReference type="NCBIfam" id="TIGR02937">
    <property type="entry name" value="sigma70-ECF"/>
    <property type="match status" value="1"/>
</dbReference>
<dbReference type="AlphaFoldDB" id="A0A1G4PDZ7"/>
<dbReference type="InterPro" id="IPR013325">
    <property type="entry name" value="RNA_pol_sigma_r2"/>
</dbReference>
<evidence type="ECO:0000313" key="8">
    <source>
        <dbReference type="Proteomes" id="UP000199150"/>
    </source>
</evidence>
<evidence type="ECO:0000313" key="7">
    <source>
        <dbReference type="EMBL" id="SCW30466.1"/>
    </source>
</evidence>
<gene>
    <name evidence="7" type="ORF">SAMN02927928_0289</name>
</gene>
<evidence type="ECO:0000259" key="5">
    <source>
        <dbReference type="Pfam" id="PF04542"/>
    </source>
</evidence>
<evidence type="ECO:0000256" key="3">
    <source>
        <dbReference type="ARBA" id="ARBA00023082"/>
    </source>
</evidence>
<dbReference type="PANTHER" id="PTHR43133:SF51">
    <property type="entry name" value="RNA POLYMERASE SIGMA FACTOR"/>
    <property type="match status" value="1"/>
</dbReference>
<dbReference type="InterPro" id="IPR013249">
    <property type="entry name" value="RNA_pol_sigma70_r4_t2"/>
</dbReference>
<keyword evidence="2" id="KW-0805">Transcription regulation</keyword>
<dbReference type="InterPro" id="IPR036388">
    <property type="entry name" value="WH-like_DNA-bd_sf"/>
</dbReference>
<protein>
    <submittedName>
        <fullName evidence="7">RNA polymerase sigma-70 factor, ECF subfamily</fullName>
    </submittedName>
</protein>
<dbReference type="Pfam" id="PF08281">
    <property type="entry name" value="Sigma70_r4_2"/>
    <property type="match status" value="1"/>
</dbReference>
<dbReference type="EMBL" id="FMTS01000001">
    <property type="protein sequence ID" value="SCW30466.1"/>
    <property type="molecule type" value="Genomic_DNA"/>
</dbReference>
<dbReference type="OrthoDB" id="9784272at2"/>
<organism evidence="7 8">
    <name type="scientific">Asticcacaulis taihuensis</name>
    <dbReference type="NCBI Taxonomy" id="260084"/>
    <lineage>
        <taxon>Bacteria</taxon>
        <taxon>Pseudomonadati</taxon>
        <taxon>Pseudomonadota</taxon>
        <taxon>Alphaproteobacteria</taxon>
        <taxon>Caulobacterales</taxon>
        <taxon>Caulobacteraceae</taxon>
        <taxon>Asticcacaulis</taxon>
    </lineage>
</organism>
<dbReference type="STRING" id="260084.SAMN02927928_0289"/>
<dbReference type="InterPro" id="IPR039425">
    <property type="entry name" value="RNA_pol_sigma-70-like"/>
</dbReference>
<dbReference type="InterPro" id="IPR007627">
    <property type="entry name" value="RNA_pol_sigma70_r2"/>
</dbReference>
<keyword evidence="8" id="KW-1185">Reference proteome</keyword>
<dbReference type="Gene3D" id="1.10.10.10">
    <property type="entry name" value="Winged helix-like DNA-binding domain superfamily/Winged helix DNA-binding domain"/>
    <property type="match status" value="1"/>
</dbReference>
<dbReference type="InterPro" id="IPR013324">
    <property type="entry name" value="RNA_pol_sigma_r3/r4-like"/>
</dbReference>
<evidence type="ECO:0000259" key="6">
    <source>
        <dbReference type="Pfam" id="PF08281"/>
    </source>
</evidence>
<dbReference type="Proteomes" id="UP000199150">
    <property type="component" value="Unassembled WGS sequence"/>
</dbReference>
<dbReference type="SUPFAM" id="SSF88946">
    <property type="entry name" value="Sigma2 domain of RNA polymerase sigma factors"/>
    <property type="match status" value="1"/>
</dbReference>
<feature type="domain" description="RNA polymerase sigma-70 region 2" evidence="5">
    <location>
        <begin position="33"/>
        <end position="100"/>
    </location>
</feature>
<comment type="similarity">
    <text evidence="1">Belongs to the sigma-70 factor family. ECF subfamily.</text>
</comment>
<accession>A0A1G4PDZ7</accession>
<dbReference type="GO" id="GO:0006352">
    <property type="term" value="P:DNA-templated transcription initiation"/>
    <property type="evidence" value="ECO:0007669"/>
    <property type="project" value="InterPro"/>
</dbReference>
<sequence length="192" mass="21489">MGLASEKPDLTRQSDVDLVRLCLGGDKSAFAQLVRRHGSLLRTHIRRMGAQGPDADDMAQEAFMSAYEHLSEFRFDGAFVGWLKRIASRRYLKKVRANQKYLLTDDMSAFEPEPAANEGEFRAHNLDAALNRLKPVERLCVTLNFSGDLSHQEIADELKLPLGTVKSHIKRAMEQLKTILNAKPAPVLETGT</sequence>
<keyword evidence="4" id="KW-0804">Transcription</keyword>
<reference evidence="8" key="1">
    <citation type="submission" date="2016-10" db="EMBL/GenBank/DDBJ databases">
        <authorList>
            <person name="Varghese N."/>
            <person name="Submissions S."/>
        </authorList>
    </citation>
    <scope>NUCLEOTIDE SEQUENCE [LARGE SCALE GENOMIC DNA]</scope>
    <source>
        <strain evidence="8">CGMCC 1.3431</strain>
    </source>
</reference>
<name>A0A1G4PDZ7_9CAUL</name>
<evidence type="ECO:0000256" key="1">
    <source>
        <dbReference type="ARBA" id="ARBA00010641"/>
    </source>
</evidence>
<dbReference type="SUPFAM" id="SSF88659">
    <property type="entry name" value="Sigma3 and sigma4 domains of RNA polymerase sigma factors"/>
    <property type="match status" value="1"/>
</dbReference>
<dbReference type="RefSeq" id="WP_090642785.1">
    <property type="nucleotide sequence ID" value="NZ_CBCRYE010000001.1"/>
</dbReference>
<evidence type="ECO:0000256" key="4">
    <source>
        <dbReference type="ARBA" id="ARBA00023163"/>
    </source>
</evidence>